<evidence type="ECO:0000313" key="5">
    <source>
        <dbReference type="EMBL" id="WXB96062.1"/>
    </source>
</evidence>
<name>A0ABZ2NET6_9BACI</name>
<dbReference type="PRINTS" id="PR00598">
    <property type="entry name" value="HTHMARR"/>
</dbReference>
<dbReference type="Gene3D" id="1.10.10.10">
    <property type="entry name" value="Winged helix-like DNA-binding domain superfamily/Winged helix DNA-binding domain"/>
    <property type="match status" value="1"/>
</dbReference>
<dbReference type="SMART" id="SM00347">
    <property type="entry name" value="HTH_MARR"/>
    <property type="match status" value="1"/>
</dbReference>
<dbReference type="EMBL" id="CP147407">
    <property type="protein sequence ID" value="WXB96062.1"/>
    <property type="molecule type" value="Genomic_DNA"/>
</dbReference>
<proteinExistence type="predicted"/>
<dbReference type="PROSITE" id="PS50995">
    <property type="entry name" value="HTH_MARR_2"/>
    <property type="match status" value="1"/>
</dbReference>
<evidence type="ECO:0000256" key="3">
    <source>
        <dbReference type="ARBA" id="ARBA00023163"/>
    </source>
</evidence>
<evidence type="ECO:0000256" key="2">
    <source>
        <dbReference type="ARBA" id="ARBA00023125"/>
    </source>
</evidence>
<keyword evidence="3" id="KW-0804">Transcription</keyword>
<dbReference type="Proteomes" id="UP001377337">
    <property type="component" value="Chromosome"/>
</dbReference>
<dbReference type="PANTHER" id="PTHR42756:SF1">
    <property type="entry name" value="TRANSCRIPTIONAL REPRESSOR OF EMRAB OPERON"/>
    <property type="match status" value="1"/>
</dbReference>
<accession>A0ABZ2NET6</accession>
<dbReference type="Pfam" id="PF01047">
    <property type="entry name" value="MarR"/>
    <property type="match status" value="1"/>
</dbReference>
<protein>
    <submittedName>
        <fullName evidence="5">MarR family transcriptional regulator</fullName>
    </submittedName>
</protein>
<sequence>MLNPKEMEWLERVQEKTILFKRKVSLLVKENLEPLGITPFQLQILWLIGKDGEMGTTQLAEKLKVKPSAVTMGTNQLHKRGWLNRIHLESDRRQIRITLTAEGERLLMKAKGTHNELASELFSCFDEKELADFFCLVDKLEQNTFVK</sequence>
<reference evidence="5 6" key="1">
    <citation type="submission" date="2024-02" db="EMBL/GenBank/DDBJ databases">
        <title>Seven novel Bacillus-like species.</title>
        <authorList>
            <person name="Liu G."/>
        </authorList>
    </citation>
    <scope>NUCLEOTIDE SEQUENCE [LARGE SCALE GENOMIC DNA]</scope>
    <source>
        <strain evidence="5 6">FJAT-52054</strain>
    </source>
</reference>
<dbReference type="SUPFAM" id="SSF46785">
    <property type="entry name" value="Winged helix' DNA-binding domain"/>
    <property type="match status" value="1"/>
</dbReference>
<dbReference type="PANTHER" id="PTHR42756">
    <property type="entry name" value="TRANSCRIPTIONAL REGULATOR, MARR"/>
    <property type="match status" value="1"/>
</dbReference>
<dbReference type="InterPro" id="IPR000835">
    <property type="entry name" value="HTH_MarR-typ"/>
</dbReference>
<dbReference type="InterPro" id="IPR036388">
    <property type="entry name" value="WH-like_DNA-bd_sf"/>
</dbReference>
<evidence type="ECO:0000259" key="4">
    <source>
        <dbReference type="PROSITE" id="PS50995"/>
    </source>
</evidence>
<organism evidence="5 6">
    <name type="scientific">Metabacillus sediminis</name>
    <dbReference type="NCBI Taxonomy" id="3117746"/>
    <lineage>
        <taxon>Bacteria</taxon>
        <taxon>Bacillati</taxon>
        <taxon>Bacillota</taxon>
        <taxon>Bacilli</taxon>
        <taxon>Bacillales</taxon>
        <taxon>Bacillaceae</taxon>
        <taxon>Metabacillus</taxon>
    </lineage>
</organism>
<keyword evidence="6" id="KW-1185">Reference proteome</keyword>
<dbReference type="RefSeq" id="WP_338777850.1">
    <property type="nucleotide sequence ID" value="NZ_CP147407.1"/>
</dbReference>
<dbReference type="InterPro" id="IPR036390">
    <property type="entry name" value="WH_DNA-bd_sf"/>
</dbReference>
<evidence type="ECO:0000256" key="1">
    <source>
        <dbReference type="ARBA" id="ARBA00023015"/>
    </source>
</evidence>
<feature type="domain" description="HTH marR-type" evidence="4">
    <location>
        <begin position="1"/>
        <end position="142"/>
    </location>
</feature>
<keyword evidence="2" id="KW-0238">DNA-binding</keyword>
<gene>
    <name evidence="5" type="ORF">WCV65_16060</name>
</gene>
<evidence type="ECO:0000313" key="6">
    <source>
        <dbReference type="Proteomes" id="UP001377337"/>
    </source>
</evidence>
<keyword evidence="1" id="KW-0805">Transcription regulation</keyword>